<dbReference type="Gene3D" id="3.30.40.10">
    <property type="entry name" value="Zinc/RING finger domain, C3HC4 (zinc finger)"/>
    <property type="match status" value="1"/>
</dbReference>
<keyword evidence="5" id="KW-1185">Reference proteome</keyword>
<dbReference type="InterPro" id="IPR013083">
    <property type="entry name" value="Znf_RING/FYVE/PHD"/>
</dbReference>
<dbReference type="PROSITE" id="PS50089">
    <property type="entry name" value="ZF_RING_2"/>
    <property type="match status" value="1"/>
</dbReference>
<keyword evidence="1" id="KW-0863">Zinc-finger</keyword>
<evidence type="ECO:0000256" key="1">
    <source>
        <dbReference type="PROSITE-ProRule" id="PRU00175"/>
    </source>
</evidence>
<dbReference type="Proteomes" id="UP001295684">
    <property type="component" value="Unassembled WGS sequence"/>
</dbReference>
<reference evidence="4" key="1">
    <citation type="submission" date="2023-07" db="EMBL/GenBank/DDBJ databases">
        <authorList>
            <consortium name="AG Swart"/>
            <person name="Singh M."/>
            <person name="Singh A."/>
            <person name="Seah K."/>
            <person name="Emmerich C."/>
        </authorList>
    </citation>
    <scope>NUCLEOTIDE SEQUENCE</scope>
    <source>
        <strain evidence="4">DP1</strain>
    </source>
</reference>
<dbReference type="InterPro" id="IPR001841">
    <property type="entry name" value="Znf_RING"/>
</dbReference>
<proteinExistence type="predicted"/>
<dbReference type="GO" id="GO:0008270">
    <property type="term" value="F:zinc ion binding"/>
    <property type="evidence" value="ECO:0007669"/>
    <property type="project" value="UniProtKB-KW"/>
</dbReference>
<feature type="domain" description="RING-type" evidence="3">
    <location>
        <begin position="9"/>
        <end position="52"/>
    </location>
</feature>
<dbReference type="EMBL" id="CAMPGE010014664">
    <property type="protein sequence ID" value="CAI2373321.1"/>
    <property type="molecule type" value="Genomic_DNA"/>
</dbReference>
<evidence type="ECO:0000313" key="4">
    <source>
        <dbReference type="EMBL" id="CAI2373321.1"/>
    </source>
</evidence>
<gene>
    <name evidence="4" type="ORF">ECRASSUSDP1_LOCUS14663</name>
</gene>
<dbReference type="AlphaFoldDB" id="A0AAD1XII1"/>
<evidence type="ECO:0000313" key="5">
    <source>
        <dbReference type="Proteomes" id="UP001295684"/>
    </source>
</evidence>
<comment type="caution">
    <text evidence="4">The sequence shown here is derived from an EMBL/GenBank/DDBJ whole genome shotgun (WGS) entry which is preliminary data.</text>
</comment>
<organism evidence="4 5">
    <name type="scientific">Euplotes crassus</name>
    <dbReference type="NCBI Taxonomy" id="5936"/>
    <lineage>
        <taxon>Eukaryota</taxon>
        <taxon>Sar</taxon>
        <taxon>Alveolata</taxon>
        <taxon>Ciliophora</taxon>
        <taxon>Intramacronucleata</taxon>
        <taxon>Spirotrichea</taxon>
        <taxon>Hypotrichia</taxon>
        <taxon>Euplotida</taxon>
        <taxon>Euplotidae</taxon>
        <taxon>Moneuplotes</taxon>
    </lineage>
</organism>
<keyword evidence="1" id="KW-0479">Metal-binding</keyword>
<evidence type="ECO:0000259" key="3">
    <source>
        <dbReference type="PROSITE" id="PS50089"/>
    </source>
</evidence>
<protein>
    <recommendedName>
        <fullName evidence="3">RING-type domain-containing protein</fullName>
    </recommendedName>
</protein>
<keyword evidence="1" id="KW-0862">Zinc</keyword>
<accession>A0AAD1XII1</accession>
<sequence>MNSANYCVCPTCKFDYNTGICCPKFLPCGHTACLGCITRAYINMLEFECQMCGKIDSNLNLELPDPTLLEDDQETLKVIEAIKYAHGSRKERSSRSPSPNRGQKRFPHTDKPIRDFRDSISQRTISERDMLADSDSRMSVDGDRANSGAFYERRNSFQQRFQPKFTSRNADFGRKRTDYHTTKREVLFKDQDENNFKEREFSFSKEDKFKTPAPARGFKLISPLSVNPFKEPEEVKEEQGKNTFNISTECLRDGCKYLRKTEPNRYNTEGVTYSNKYCSEDCQKIAENFKDFSHSKTFGFRSSKFSRNPFRRMA</sequence>
<evidence type="ECO:0000256" key="2">
    <source>
        <dbReference type="SAM" id="MobiDB-lite"/>
    </source>
</evidence>
<dbReference type="SUPFAM" id="SSF57850">
    <property type="entry name" value="RING/U-box"/>
    <property type="match status" value="1"/>
</dbReference>
<feature type="region of interest" description="Disordered" evidence="2">
    <location>
        <begin position="87"/>
        <end position="141"/>
    </location>
</feature>
<feature type="compositionally biased region" description="Basic and acidic residues" evidence="2">
    <location>
        <begin position="107"/>
        <end position="141"/>
    </location>
</feature>
<name>A0AAD1XII1_EUPCR</name>